<gene>
    <name evidence="1" type="ORF">R3I93_020563</name>
</gene>
<sequence length="256" mass="29149">MDRMKTCIEEKPQELHDVCEKMDIPRLKPSEITFIKEYVMVMAPVSKALDVLQSDKMAYLGVLIPTINILVEKLQSLKQENLQYCEPLVNAIISGVNRRFSYLSGKKYLMATASHPMFRMSYIPNEQKDDIILRLKQELSAAHSPHVAETIVSRKPENESDEITDYFSRNQENVVGELNMYLQSTANTPDSAFQHLSKMKRVFIKCNTGVPASAACERLFSVGKDIFLPKRNRLSDSHFEKLLLCRINRSGTSASV</sequence>
<dbReference type="PANTHER" id="PTHR47501">
    <property type="entry name" value="TRANSPOSASE-RELATED"/>
    <property type="match status" value="1"/>
</dbReference>
<dbReference type="EMBL" id="JAYKXH010000022">
    <property type="protein sequence ID" value="KAK7128011.1"/>
    <property type="molecule type" value="Genomic_DNA"/>
</dbReference>
<protein>
    <recommendedName>
        <fullName evidence="3">HAT C-terminal dimerisation domain-containing protein</fullName>
    </recommendedName>
</protein>
<keyword evidence="2" id="KW-1185">Reference proteome</keyword>
<dbReference type="Proteomes" id="UP001364617">
    <property type="component" value="Unassembled WGS sequence"/>
</dbReference>
<comment type="caution">
    <text evidence="1">The sequence shown here is derived from an EMBL/GenBank/DDBJ whole genome shotgun (WGS) entry which is preliminary data.</text>
</comment>
<dbReference type="InterPro" id="IPR012337">
    <property type="entry name" value="RNaseH-like_sf"/>
</dbReference>
<accession>A0AAN9CCI2</accession>
<dbReference type="AlphaFoldDB" id="A0AAN9CCI2"/>
<dbReference type="SUPFAM" id="SSF53098">
    <property type="entry name" value="Ribonuclease H-like"/>
    <property type="match status" value="1"/>
</dbReference>
<dbReference type="PANTHER" id="PTHR47501:SF5">
    <property type="entry name" value="HAT C-TERMINAL DIMERISATION DOMAIN-CONTAINING PROTEIN"/>
    <property type="match status" value="1"/>
</dbReference>
<evidence type="ECO:0000313" key="2">
    <source>
        <dbReference type="Proteomes" id="UP001364617"/>
    </source>
</evidence>
<reference evidence="1 2" key="1">
    <citation type="submission" date="2024-02" db="EMBL/GenBank/DDBJ databases">
        <title>Chromosome-level genome assembly of the Eurasian Minnow (Phoxinus phoxinus).</title>
        <authorList>
            <person name="Oriowo T.O."/>
            <person name="Martin S."/>
            <person name="Stange M."/>
            <person name="Chrysostomakis Y."/>
            <person name="Brown T."/>
            <person name="Winkler S."/>
            <person name="Kukowka S."/>
            <person name="Myers E.W."/>
            <person name="Bohne A."/>
        </authorList>
    </citation>
    <scope>NUCLEOTIDE SEQUENCE [LARGE SCALE GENOMIC DNA]</scope>
    <source>
        <strain evidence="1">ZFMK-TIS-60720</strain>
        <tissue evidence="1">Whole Organism</tissue>
    </source>
</reference>
<proteinExistence type="predicted"/>
<evidence type="ECO:0000313" key="1">
    <source>
        <dbReference type="EMBL" id="KAK7128011.1"/>
    </source>
</evidence>
<evidence type="ECO:0008006" key="3">
    <source>
        <dbReference type="Google" id="ProtNLM"/>
    </source>
</evidence>
<organism evidence="1 2">
    <name type="scientific">Phoxinus phoxinus</name>
    <name type="common">Eurasian minnow</name>
    <dbReference type="NCBI Taxonomy" id="58324"/>
    <lineage>
        <taxon>Eukaryota</taxon>
        <taxon>Metazoa</taxon>
        <taxon>Chordata</taxon>
        <taxon>Craniata</taxon>
        <taxon>Vertebrata</taxon>
        <taxon>Euteleostomi</taxon>
        <taxon>Actinopterygii</taxon>
        <taxon>Neopterygii</taxon>
        <taxon>Teleostei</taxon>
        <taxon>Ostariophysi</taxon>
        <taxon>Cypriniformes</taxon>
        <taxon>Leuciscidae</taxon>
        <taxon>Phoxininae</taxon>
        <taxon>Phoxinus</taxon>
    </lineage>
</organism>
<name>A0AAN9CCI2_9TELE</name>